<accession>A0A0A9H2G3</accession>
<name>A0A0A9H2G3_ARUDO</name>
<protein>
    <submittedName>
        <fullName evidence="1">Uncharacterized protein</fullName>
    </submittedName>
</protein>
<evidence type="ECO:0000313" key="1">
    <source>
        <dbReference type="EMBL" id="JAE31420.1"/>
    </source>
</evidence>
<proteinExistence type="predicted"/>
<dbReference type="EMBL" id="GBRH01166476">
    <property type="protein sequence ID" value="JAE31420.1"/>
    <property type="molecule type" value="Transcribed_RNA"/>
</dbReference>
<reference evidence="1" key="1">
    <citation type="submission" date="2014-09" db="EMBL/GenBank/DDBJ databases">
        <authorList>
            <person name="Magalhaes I.L.F."/>
            <person name="Oliveira U."/>
            <person name="Santos F.R."/>
            <person name="Vidigal T.H.D.A."/>
            <person name="Brescovit A.D."/>
            <person name="Santos A.J."/>
        </authorList>
    </citation>
    <scope>NUCLEOTIDE SEQUENCE</scope>
    <source>
        <tissue evidence="1">Shoot tissue taken approximately 20 cm above the soil surface</tissue>
    </source>
</reference>
<dbReference type="AlphaFoldDB" id="A0A0A9H2G3"/>
<organism evidence="1">
    <name type="scientific">Arundo donax</name>
    <name type="common">Giant reed</name>
    <name type="synonym">Donax arundinaceus</name>
    <dbReference type="NCBI Taxonomy" id="35708"/>
    <lineage>
        <taxon>Eukaryota</taxon>
        <taxon>Viridiplantae</taxon>
        <taxon>Streptophyta</taxon>
        <taxon>Embryophyta</taxon>
        <taxon>Tracheophyta</taxon>
        <taxon>Spermatophyta</taxon>
        <taxon>Magnoliopsida</taxon>
        <taxon>Liliopsida</taxon>
        <taxon>Poales</taxon>
        <taxon>Poaceae</taxon>
        <taxon>PACMAD clade</taxon>
        <taxon>Arundinoideae</taxon>
        <taxon>Arundineae</taxon>
        <taxon>Arundo</taxon>
    </lineage>
</organism>
<reference evidence="1" key="2">
    <citation type="journal article" date="2015" name="Data Brief">
        <title>Shoot transcriptome of the giant reed, Arundo donax.</title>
        <authorList>
            <person name="Barrero R.A."/>
            <person name="Guerrero F.D."/>
            <person name="Moolhuijzen P."/>
            <person name="Goolsby J.A."/>
            <person name="Tidwell J."/>
            <person name="Bellgard S.E."/>
            <person name="Bellgard M.I."/>
        </authorList>
    </citation>
    <scope>NUCLEOTIDE SEQUENCE</scope>
    <source>
        <tissue evidence="1">Shoot tissue taken approximately 20 cm above the soil surface</tissue>
    </source>
</reference>
<sequence>MQGRWSHFWHKRSLKVCIIGIGSTYRLVQ</sequence>